<keyword evidence="1" id="KW-0812">Transmembrane</keyword>
<reference evidence="5" key="2">
    <citation type="journal article" date="2019" name="Int. J. Syst. Evol. Microbiol.">
        <title>The Global Catalogue of Microorganisms (GCM) 10K type strain sequencing project: providing services to taxonomists for standard genome sequencing and annotation.</title>
        <authorList>
            <consortium name="The Broad Institute Genomics Platform"/>
            <consortium name="The Broad Institute Genome Sequencing Center for Infectious Disease"/>
            <person name="Wu L."/>
            <person name="Ma J."/>
        </authorList>
    </citation>
    <scope>NUCLEOTIDE SEQUENCE [LARGE SCALE GENOMIC DNA]</scope>
    <source>
        <strain evidence="5">NBRC 107715</strain>
    </source>
</reference>
<name>A0A512J987_9HYPH</name>
<reference evidence="3" key="1">
    <citation type="journal article" date="2014" name="Int. J. Syst. Evol. Microbiol.">
        <title>Complete genome of a new Firmicutes species belonging to the dominant human colonic microbiota ('Ruminococcus bicirculans') reveals two chromosomes and a selective capacity to utilize plant glucans.</title>
        <authorList>
            <consortium name="NISC Comparative Sequencing Program"/>
            <person name="Wegmann U."/>
            <person name="Louis P."/>
            <person name="Goesmann A."/>
            <person name="Henrissat B."/>
            <person name="Duncan S.H."/>
            <person name="Flint H.J."/>
        </authorList>
    </citation>
    <scope>NUCLEOTIDE SEQUENCE</scope>
    <source>
        <strain evidence="3">NBRC 107715</strain>
    </source>
</reference>
<dbReference type="RefSeq" id="WP_147028057.1">
    <property type="nucleotide sequence ID" value="NZ_BJZU01000105.1"/>
</dbReference>
<keyword evidence="1" id="KW-1133">Transmembrane helix</keyword>
<reference evidence="3" key="4">
    <citation type="submission" date="2023-01" db="EMBL/GenBank/DDBJ databases">
        <title>Draft genome sequence of Methylobacterium oxalidis strain NBRC 107715.</title>
        <authorList>
            <person name="Sun Q."/>
            <person name="Mori K."/>
        </authorList>
    </citation>
    <scope>NUCLEOTIDE SEQUENCE</scope>
    <source>
        <strain evidence="3">NBRC 107715</strain>
    </source>
</reference>
<evidence type="ECO:0000313" key="5">
    <source>
        <dbReference type="Proteomes" id="UP001156856"/>
    </source>
</evidence>
<proteinExistence type="predicted"/>
<keyword evidence="5" id="KW-1185">Reference proteome</keyword>
<comment type="caution">
    <text evidence="2">The sequence shown here is derived from an EMBL/GenBank/DDBJ whole genome shotgun (WGS) entry which is preliminary data.</text>
</comment>
<protein>
    <submittedName>
        <fullName evidence="2">Uncharacterized protein</fullName>
    </submittedName>
</protein>
<dbReference type="Proteomes" id="UP001156856">
    <property type="component" value="Unassembled WGS sequence"/>
</dbReference>
<keyword evidence="1" id="KW-0472">Membrane</keyword>
<dbReference type="Proteomes" id="UP000321960">
    <property type="component" value="Unassembled WGS sequence"/>
</dbReference>
<dbReference type="EMBL" id="BSPK01000031">
    <property type="protein sequence ID" value="GLS63904.1"/>
    <property type="molecule type" value="Genomic_DNA"/>
</dbReference>
<dbReference type="EMBL" id="BJZU01000105">
    <property type="protein sequence ID" value="GEP06518.1"/>
    <property type="molecule type" value="Genomic_DNA"/>
</dbReference>
<evidence type="ECO:0000256" key="1">
    <source>
        <dbReference type="SAM" id="Phobius"/>
    </source>
</evidence>
<organism evidence="2 4">
    <name type="scientific">Methylobacterium oxalidis</name>
    <dbReference type="NCBI Taxonomy" id="944322"/>
    <lineage>
        <taxon>Bacteria</taxon>
        <taxon>Pseudomonadati</taxon>
        <taxon>Pseudomonadota</taxon>
        <taxon>Alphaproteobacteria</taxon>
        <taxon>Hyphomicrobiales</taxon>
        <taxon>Methylobacteriaceae</taxon>
        <taxon>Methylobacterium</taxon>
    </lineage>
</organism>
<evidence type="ECO:0000313" key="4">
    <source>
        <dbReference type="Proteomes" id="UP000321960"/>
    </source>
</evidence>
<reference evidence="2 4" key="3">
    <citation type="submission" date="2019-07" db="EMBL/GenBank/DDBJ databases">
        <title>Whole genome shotgun sequence of Methylobacterium oxalidis NBRC 107715.</title>
        <authorList>
            <person name="Hosoyama A."/>
            <person name="Uohara A."/>
            <person name="Ohji S."/>
            <person name="Ichikawa N."/>
        </authorList>
    </citation>
    <scope>NUCLEOTIDE SEQUENCE [LARGE SCALE GENOMIC DNA]</scope>
    <source>
        <strain evidence="2 4">NBRC 107715</strain>
    </source>
</reference>
<dbReference type="AlphaFoldDB" id="A0A512J987"/>
<evidence type="ECO:0000313" key="3">
    <source>
        <dbReference type="EMBL" id="GLS63904.1"/>
    </source>
</evidence>
<gene>
    <name evidence="3" type="ORF">GCM10007888_22850</name>
    <name evidence="2" type="ORF">MOX02_45560</name>
</gene>
<sequence>MPEPLPEPTKEQIRLLAAAAAIVVVATALAWFFVMPDRPDMAVQDSAAAAMVASMALLGKARRHRKR</sequence>
<feature type="transmembrane region" description="Helical" evidence="1">
    <location>
        <begin position="15"/>
        <end position="35"/>
    </location>
</feature>
<evidence type="ECO:0000313" key="2">
    <source>
        <dbReference type="EMBL" id="GEP06518.1"/>
    </source>
</evidence>
<accession>A0A512J987</accession>